<dbReference type="Proteomes" id="UP000093629">
    <property type="component" value="Unassembled WGS sequence"/>
</dbReference>
<keyword evidence="2" id="KW-1185">Reference proteome</keyword>
<dbReference type="AlphaFoldDB" id="A0A1A3MP98"/>
<organism evidence="1 2">
    <name type="scientific">Mycobacterium asiaticum</name>
    <dbReference type="NCBI Taxonomy" id="1790"/>
    <lineage>
        <taxon>Bacteria</taxon>
        <taxon>Bacillati</taxon>
        <taxon>Actinomycetota</taxon>
        <taxon>Actinomycetes</taxon>
        <taxon>Mycobacteriales</taxon>
        <taxon>Mycobacteriaceae</taxon>
        <taxon>Mycobacterium</taxon>
    </lineage>
</organism>
<dbReference type="OrthoDB" id="4751353at2"/>
<dbReference type="EMBL" id="LZLQ01000136">
    <property type="protein sequence ID" value="OBK11768.1"/>
    <property type="molecule type" value="Genomic_DNA"/>
</dbReference>
<evidence type="ECO:0000313" key="1">
    <source>
        <dbReference type="EMBL" id="OBK11768.1"/>
    </source>
</evidence>
<gene>
    <name evidence="1" type="ORF">A5636_13550</name>
</gene>
<proteinExistence type="predicted"/>
<name>A0A1A3MP98_MYCAS</name>
<comment type="caution">
    <text evidence="1">The sequence shown here is derived from an EMBL/GenBank/DDBJ whole genome shotgun (WGS) entry which is preliminary data.</text>
</comment>
<reference evidence="1 2" key="1">
    <citation type="submission" date="2016-06" db="EMBL/GenBank/DDBJ databases">
        <authorList>
            <person name="Kjaerup R.B."/>
            <person name="Dalgaard T.S."/>
            <person name="Juul-Madsen H.R."/>
        </authorList>
    </citation>
    <scope>NUCLEOTIDE SEQUENCE [LARGE SCALE GENOMIC DNA]</scope>
    <source>
        <strain evidence="1 2">1245139.5</strain>
    </source>
</reference>
<protein>
    <submittedName>
        <fullName evidence="1">Uncharacterized protein</fullName>
    </submittedName>
</protein>
<evidence type="ECO:0000313" key="2">
    <source>
        <dbReference type="Proteomes" id="UP000093629"/>
    </source>
</evidence>
<sequence length="86" mass="9100">MLSHVGVEVANHGRTLLALQRSCHEDADGAQLGWVGSSAVELGGLLDHWAGASVGHLNRIEEHAAGMHTAAVGSVELERRNASRLR</sequence>
<accession>A0A1A3MP98</accession>